<dbReference type="PANTHER" id="PTHR30246:SF1">
    <property type="entry name" value="2-DEHYDRO-3-DEOXY-6-PHOSPHOGALACTONATE ALDOLASE-RELATED"/>
    <property type="match status" value="1"/>
</dbReference>
<dbReference type="Proteomes" id="UP000289411">
    <property type="component" value="Unassembled WGS sequence"/>
</dbReference>
<feature type="compositionally biased region" description="Basic and acidic residues" evidence="6">
    <location>
        <begin position="227"/>
        <end position="237"/>
    </location>
</feature>
<dbReference type="OrthoDB" id="7204076at2"/>
<dbReference type="PANTHER" id="PTHR30246">
    <property type="entry name" value="2-KETO-3-DEOXY-6-PHOSPHOGLUCONATE ALDOLASE"/>
    <property type="match status" value="1"/>
</dbReference>
<sequence length="237" mass="24472">MPEQTRFEAHFEGCFAAMPLVAILRGIQPREAVAIGEALVAAGITILEVPLNSPEPFDSIGRLARAVGDRASVGAGTVLEPEAVDAVFEAGGQIIVSPNCDAAVIRRTRARGMVSLPGCLTPSEAFAALKAGAHAVKLFPGELVTPNVAKAMAAVLPKKTRLLVVGGVSADSLKDWRGGPVQGFGIGSSLFKPGVTPDEVGRRARALTDAIRSFVDPDGDTRGQPGGDERDAGGDAR</sequence>
<keyword evidence="4" id="KW-0456">Lyase</keyword>
<proteinExistence type="inferred from homology"/>
<dbReference type="NCBIfam" id="NF006600">
    <property type="entry name" value="PRK09140.1"/>
    <property type="match status" value="1"/>
</dbReference>
<evidence type="ECO:0000256" key="2">
    <source>
        <dbReference type="ARBA" id="ARBA00006906"/>
    </source>
</evidence>
<evidence type="ECO:0000313" key="7">
    <source>
        <dbReference type="EMBL" id="RYB08000.1"/>
    </source>
</evidence>
<comment type="subunit">
    <text evidence="3">Homotrimer.</text>
</comment>
<feature type="region of interest" description="Disordered" evidence="6">
    <location>
        <begin position="212"/>
        <end position="237"/>
    </location>
</feature>
<dbReference type="AlphaFoldDB" id="A0A4V1RJB7"/>
<accession>A0A4V1RJB7</accession>
<dbReference type="CDD" id="cd00452">
    <property type="entry name" value="KDPG_aldolase"/>
    <property type="match status" value="1"/>
</dbReference>
<reference evidence="7 8" key="1">
    <citation type="submission" date="2018-09" db="EMBL/GenBank/DDBJ databases">
        <authorList>
            <person name="Grouzdev D.S."/>
            <person name="Krutkina M.S."/>
        </authorList>
    </citation>
    <scope>NUCLEOTIDE SEQUENCE [LARGE SCALE GENOMIC DNA]</scope>
    <source>
        <strain evidence="7 8">RmlP001</strain>
    </source>
</reference>
<comment type="similarity">
    <text evidence="2">Belongs to the KHG/KDPG aldolase family.</text>
</comment>
<evidence type="ECO:0000256" key="1">
    <source>
        <dbReference type="ARBA" id="ARBA00004761"/>
    </source>
</evidence>
<reference evidence="7 8" key="2">
    <citation type="submission" date="2019-02" db="EMBL/GenBank/DDBJ databases">
        <title>'Lichenibacterium ramalinii' gen. nov. sp. nov., 'Lichenibacterium minor' gen. nov. sp. nov.</title>
        <authorList>
            <person name="Pankratov T."/>
        </authorList>
    </citation>
    <scope>NUCLEOTIDE SEQUENCE [LARGE SCALE GENOMIC DNA]</scope>
    <source>
        <strain evidence="7 8">RmlP001</strain>
    </source>
</reference>
<dbReference type="RefSeq" id="WP_129217362.1">
    <property type="nucleotide sequence ID" value="NZ_QYBC01000001.1"/>
</dbReference>
<dbReference type="InterPro" id="IPR000887">
    <property type="entry name" value="Aldlse_KDPG_KHG"/>
</dbReference>
<comment type="caution">
    <text evidence="7">The sequence shown here is derived from an EMBL/GenBank/DDBJ whole genome shotgun (WGS) entry which is preliminary data.</text>
</comment>
<dbReference type="GO" id="GO:0016829">
    <property type="term" value="F:lyase activity"/>
    <property type="evidence" value="ECO:0007669"/>
    <property type="project" value="UniProtKB-KW"/>
</dbReference>
<protein>
    <submittedName>
        <fullName evidence="7">2-dehydro-3-deoxy-6-phosphogalactonate aldolase</fullName>
    </submittedName>
</protein>
<keyword evidence="5" id="KW-0119">Carbohydrate metabolism</keyword>
<evidence type="ECO:0000256" key="3">
    <source>
        <dbReference type="ARBA" id="ARBA00011233"/>
    </source>
</evidence>
<comment type="pathway">
    <text evidence="1">Carbohydrate acid metabolism.</text>
</comment>
<evidence type="ECO:0000256" key="6">
    <source>
        <dbReference type="SAM" id="MobiDB-lite"/>
    </source>
</evidence>
<keyword evidence="8" id="KW-1185">Reference proteome</keyword>
<evidence type="ECO:0000256" key="4">
    <source>
        <dbReference type="ARBA" id="ARBA00023239"/>
    </source>
</evidence>
<evidence type="ECO:0000256" key="5">
    <source>
        <dbReference type="ARBA" id="ARBA00023277"/>
    </source>
</evidence>
<dbReference type="SUPFAM" id="SSF51569">
    <property type="entry name" value="Aldolase"/>
    <property type="match status" value="1"/>
</dbReference>
<gene>
    <name evidence="7" type="ORF">D3272_01885</name>
</gene>
<dbReference type="Gene3D" id="3.20.20.70">
    <property type="entry name" value="Aldolase class I"/>
    <property type="match status" value="1"/>
</dbReference>
<dbReference type="EMBL" id="QYBC01000001">
    <property type="protein sequence ID" value="RYB08000.1"/>
    <property type="molecule type" value="Genomic_DNA"/>
</dbReference>
<dbReference type="InterPro" id="IPR013785">
    <property type="entry name" value="Aldolase_TIM"/>
</dbReference>
<organism evidence="7 8">
    <name type="scientific">Lichenibacterium ramalinae</name>
    <dbReference type="NCBI Taxonomy" id="2316527"/>
    <lineage>
        <taxon>Bacteria</taxon>
        <taxon>Pseudomonadati</taxon>
        <taxon>Pseudomonadota</taxon>
        <taxon>Alphaproteobacteria</taxon>
        <taxon>Hyphomicrobiales</taxon>
        <taxon>Lichenihabitantaceae</taxon>
        <taxon>Lichenibacterium</taxon>
    </lineage>
</organism>
<name>A0A4V1RJB7_9HYPH</name>
<evidence type="ECO:0000313" key="8">
    <source>
        <dbReference type="Proteomes" id="UP000289411"/>
    </source>
</evidence>
<dbReference type="Pfam" id="PF01081">
    <property type="entry name" value="Aldolase"/>
    <property type="match status" value="1"/>
</dbReference>